<accession>A0ABX8AER9</accession>
<evidence type="ECO:0000313" key="3">
    <source>
        <dbReference type="Proteomes" id="UP000682843"/>
    </source>
</evidence>
<evidence type="ECO:0008006" key="4">
    <source>
        <dbReference type="Google" id="ProtNLM"/>
    </source>
</evidence>
<dbReference type="RefSeq" id="WP_211909479.1">
    <property type="nucleotide sequence ID" value="NZ_CP036498.1"/>
</dbReference>
<reference evidence="2 3" key="1">
    <citation type="submission" date="2019-02" db="EMBL/GenBank/DDBJ databases">
        <title>Emended description of the genus Rhodopseudomonas and description of Rhodopseudomonas albus sp. nov., a non-phototrophic, heavy-metal-tolerant bacterium isolated from garden soil.</title>
        <authorList>
            <person name="Bao Z."/>
            <person name="Cao W.W."/>
            <person name="Sato Y."/>
            <person name="Nishizawa T."/>
            <person name="Zhao J."/>
            <person name="Guo Y."/>
            <person name="Ohta H."/>
        </authorList>
    </citation>
    <scope>NUCLEOTIDE SEQUENCE [LARGE SCALE GENOMIC DNA]</scope>
    <source>
        <strain evidence="2 3">SK50-23</strain>
    </source>
</reference>
<sequence length="122" mass="12650">MKKILLVTSALLFATPALAQHVHHKGPNGGPMEDVAGVHVEMTASGKTLTFHVLDDANKAISTTGYSASALLTNGSERETMSLTASGHTLKGEAKADIVKGTAVSITLKTADGKSGQAKFKY</sequence>
<keyword evidence="1" id="KW-0732">Signal</keyword>
<keyword evidence="3" id="KW-1185">Reference proteome</keyword>
<feature type="signal peptide" evidence="1">
    <location>
        <begin position="1"/>
        <end position="19"/>
    </location>
</feature>
<dbReference type="EMBL" id="CP036498">
    <property type="protein sequence ID" value="QUS40885.1"/>
    <property type="molecule type" value="Genomic_DNA"/>
</dbReference>
<gene>
    <name evidence="2" type="ORF">RPMA_20110</name>
</gene>
<evidence type="ECO:0000256" key="1">
    <source>
        <dbReference type="SAM" id="SignalP"/>
    </source>
</evidence>
<dbReference type="Proteomes" id="UP000682843">
    <property type="component" value="Chromosome"/>
</dbReference>
<evidence type="ECO:0000313" key="2">
    <source>
        <dbReference type="EMBL" id="QUS40885.1"/>
    </source>
</evidence>
<organism evidence="2 3">
    <name type="scientific">Tardiphaga alba</name>
    <dbReference type="NCBI Taxonomy" id="340268"/>
    <lineage>
        <taxon>Bacteria</taxon>
        <taxon>Pseudomonadati</taxon>
        <taxon>Pseudomonadota</taxon>
        <taxon>Alphaproteobacteria</taxon>
        <taxon>Hyphomicrobiales</taxon>
        <taxon>Nitrobacteraceae</taxon>
        <taxon>Tardiphaga</taxon>
    </lineage>
</organism>
<proteinExistence type="predicted"/>
<feature type="chain" id="PRO_5047467267" description="CHRD domain-containing protein" evidence="1">
    <location>
        <begin position="20"/>
        <end position="122"/>
    </location>
</feature>
<name>A0ABX8AER9_9BRAD</name>
<protein>
    <recommendedName>
        <fullName evidence="4">CHRD domain-containing protein</fullName>
    </recommendedName>
</protein>